<dbReference type="EMBL" id="BART01009259">
    <property type="protein sequence ID" value="GAG65531.1"/>
    <property type="molecule type" value="Genomic_DNA"/>
</dbReference>
<feature type="non-terminal residue" evidence="1">
    <location>
        <position position="1"/>
    </location>
</feature>
<name>X1B0L4_9ZZZZ</name>
<reference evidence="1" key="1">
    <citation type="journal article" date="2014" name="Front. Microbiol.">
        <title>High frequency of phylogenetically diverse reductive dehalogenase-homologous genes in deep subseafloor sedimentary metagenomes.</title>
        <authorList>
            <person name="Kawai M."/>
            <person name="Futagami T."/>
            <person name="Toyoda A."/>
            <person name="Takaki Y."/>
            <person name="Nishi S."/>
            <person name="Hori S."/>
            <person name="Arai W."/>
            <person name="Tsubouchi T."/>
            <person name="Morono Y."/>
            <person name="Uchiyama I."/>
            <person name="Ito T."/>
            <person name="Fujiyama A."/>
            <person name="Inagaki F."/>
            <person name="Takami H."/>
        </authorList>
    </citation>
    <scope>NUCLEOTIDE SEQUENCE</scope>
    <source>
        <strain evidence="1">Expedition CK06-06</strain>
    </source>
</reference>
<sequence>NDFSDDQGAINRSKLLKDYVVPAADLFRRNLLIANIPFYLQLLFVWGEPLSLTQDVARKGKWLSPKLEYELIEIKEHSQENSGAELKEDDNYASVSLRAIHRYADFLRARGAEFLVVVIEEEKEEFAEENKIVEKFCAKNDIEFVRFFAGDELRLNSEGHLNKLGNYRLAENIRDWVQRRSTTKNKTVLGKPKRSGPETLR</sequence>
<accession>X1B0L4</accession>
<gene>
    <name evidence="1" type="ORF">S01H4_20574</name>
</gene>
<organism evidence="1">
    <name type="scientific">marine sediment metagenome</name>
    <dbReference type="NCBI Taxonomy" id="412755"/>
    <lineage>
        <taxon>unclassified sequences</taxon>
        <taxon>metagenomes</taxon>
        <taxon>ecological metagenomes</taxon>
    </lineage>
</organism>
<dbReference type="AlphaFoldDB" id="X1B0L4"/>
<proteinExistence type="predicted"/>
<evidence type="ECO:0000313" key="1">
    <source>
        <dbReference type="EMBL" id="GAG65531.1"/>
    </source>
</evidence>
<comment type="caution">
    <text evidence="1">The sequence shown here is derived from an EMBL/GenBank/DDBJ whole genome shotgun (WGS) entry which is preliminary data.</text>
</comment>
<protein>
    <submittedName>
        <fullName evidence="1">Uncharacterized protein</fullName>
    </submittedName>
</protein>